<feature type="signal peptide" evidence="1">
    <location>
        <begin position="1"/>
        <end position="22"/>
    </location>
</feature>
<gene>
    <name evidence="2" type="ORF">NVS47_01575</name>
</gene>
<keyword evidence="1" id="KW-0732">Signal</keyword>
<organism evidence="2 3">
    <name type="scientific">Dehalobacterium formicoaceticum</name>
    <dbReference type="NCBI Taxonomy" id="51515"/>
    <lineage>
        <taxon>Bacteria</taxon>
        <taxon>Bacillati</taxon>
        <taxon>Bacillota</taxon>
        <taxon>Clostridia</taxon>
        <taxon>Eubacteriales</taxon>
        <taxon>Peptococcaceae</taxon>
        <taxon>Dehalobacterium</taxon>
    </lineage>
</organism>
<dbReference type="EMBL" id="JANPWE010000001">
    <property type="protein sequence ID" value="MCR6544213.1"/>
    <property type="molecule type" value="Genomic_DNA"/>
</dbReference>
<evidence type="ECO:0000313" key="2">
    <source>
        <dbReference type="EMBL" id="MCR6544213.1"/>
    </source>
</evidence>
<sequence length="425" mass="47205">MKKRFFGMILVMLLAVSGTAWGAEDDGTFTRGDFAAMLVDAAQLTGEEGDQGPASLLVEKGIIQGYPGGDMGLEKEISRLEAVSFVGRTLGLKDDISPPEQGNAPLDATHWGYNLYSWLNYHGLITGEPGDILNAEEGAAFLNKVFTSQPEALQIVEKTQEAVQAKNQTLSMVLEGTMKMTPRLGVAGAEEIPLGDSKMRIEQEMVLPDQIHQKITMTMVLPGSGEETMTMETYMAGGEMYQQLPDEESGTMKWYRYPKELMPDLKEIMEMAEKQGNAIPSELEEYLHYNLLGTTQVGGEDVHRIAFYGRIDDLSKFLNAAMGQFGDNADLQQAMSQSIEIIDSITYWGIEHIGVADYLPRNAELNIIMTYSDEFMGEPMPISALEMMMNFEEYRYGDDLVIQVPQEALDAPMLELPDINQPMIQ</sequence>
<name>A0ABT1Y019_9FIRM</name>
<dbReference type="InterPro" id="IPR046720">
    <property type="entry name" value="DUF6612"/>
</dbReference>
<proteinExistence type="predicted"/>
<protein>
    <recommendedName>
        <fullName evidence="4">S-layer homology domain-containing protein</fullName>
    </recommendedName>
</protein>
<reference evidence="2 3" key="1">
    <citation type="submission" date="2022-08" db="EMBL/GenBank/DDBJ databases">
        <title>Proteogenomics of the novel Dehalobacterium formicoaceticum strain EZ94 highlights a key role of methyltransferases during anaerobic dichloromethane degradation.</title>
        <authorList>
            <person name="Wasmund K."/>
        </authorList>
    </citation>
    <scope>NUCLEOTIDE SEQUENCE [LARGE SCALE GENOMIC DNA]</scope>
    <source>
        <strain evidence="2 3">EZ94</strain>
    </source>
</reference>
<dbReference type="Proteomes" id="UP001524944">
    <property type="component" value="Unassembled WGS sequence"/>
</dbReference>
<keyword evidence="3" id="KW-1185">Reference proteome</keyword>
<dbReference type="RefSeq" id="WP_257911794.1">
    <property type="nucleotide sequence ID" value="NZ_JANPWE010000001.1"/>
</dbReference>
<accession>A0ABT1Y019</accession>
<evidence type="ECO:0000256" key="1">
    <source>
        <dbReference type="SAM" id="SignalP"/>
    </source>
</evidence>
<dbReference type="Pfam" id="PF20316">
    <property type="entry name" value="DUF6612"/>
    <property type="match status" value="1"/>
</dbReference>
<evidence type="ECO:0008006" key="4">
    <source>
        <dbReference type="Google" id="ProtNLM"/>
    </source>
</evidence>
<dbReference type="Gene3D" id="2.50.20.20">
    <property type="match status" value="1"/>
</dbReference>
<comment type="caution">
    <text evidence="2">The sequence shown here is derived from an EMBL/GenBank/DDBJ whole genome shotgun (WGS) entry which is preliminary data.</text>
</comment>
<feature type="chain" id="PRO_5045052383" description="S-layer homology domain-containing protein" evidence="1">
    <location>
        <begin position="23"/>
        <end position="425"/>
    </location>
</feature>
<evidence type="ECO:0000313" key="3">
    <source>
        <dbReference type="Proteomes" id="UP001524944"/>
    </source>
</evidence>